<sequence length="119" mass="12090">MTRLGTPSRPVAMGVWAGCVAGAALLAARPGDPGPVPGAWLLVLAVLGFLAVRGSRLAWTVLTALNAVLLASFFLLAWPIEAQLWAFYGLVALGLAALVAAGGSPRIRVRVPAPHGSGA</sequence>
<evidence type="ECO:0000313" key="2">
    <source>
        <dbReference type="EMBL" id="MDT0278321.1"/>
    </source>
</evidence>
<organism evidence="2 3">
    <name type="scientific">Blastococcus goldschmidtiae</name>
    <dbReference type="NCBI Taxonomy" id="3075546"/>
    <lineage>
        <taxon>Bacteria</taxon>
        <taxon>Bacillati</taxon>
        <taxon>Actinomycetota</taxon>
        <taxon>Actinomycetes</taxon>
        <taxon>Geodermatophilales</taxon>
        <taxon>Geodermatophilaceae</taxon>
        <taxon>Blastococcus</taxon>
    </lineage>
</organism>
<proteinExistence type="predicted"/>
<feature type="transmembrane region" description="Helical" evidence="1">
    <location>
        <begin position="12"/>
        <end position="28"/>
    </location>
</feature>
<feature type="transmembrane region" description="Helical" evidence="1">
    <location>
        <begin position="59"/>
        <end position="78"/>
    </location>
</feature>
<dbReference type="RefSeq" id="WP_311347120.1">
    <property type="nucleotide sequence ID" value="NZ_JAVREI010000024.1"/>
</dbReference>
<gene>
    <name evidence="2" type="ORF">RM425_20665</name>
</gene>
<protein>
    <recommendedName>
        <fullName evidence="4">Integral membrane protein</fullName>
    </recommendedName>
</protein>
<keyword evidence="1" id="KW-0812">Transmembrane</keyword>
<name>A0ABU2KDQ0_9ACTN</name>
<evidence type="ECO:0000256" key="1">
    <source>
        <dbReference type="SAM" id="Phobius"/>
    </source>
</evidence>
<comment type="caution">
    <text evidence="2">The sequence shown here is derived from an EMBL/GenBank/DDBJ whole genome shotgun (WGS) entry which is preliminary data.</text>
</comment>
<evidence type="ECO:0008006" key="4">
    <source>
        <dbReference type="Google" id="ProtNLM"/>
    </source>
</evidence>
<keyword evidence="3" id="KW-1185">Reference proteome</keyword>
<dbReference type="Proteomes" id="UP001183222">
    <property type="component" value="Unassembled WGS sequence"/>
</dbReference>
<keyword evidence="1" id="KW-0472">Membrane</keyword>
<evidence type="ECO:0000313" key="3">
    <source>
        <dbReference type="Proteomes" id="UP001183222"/>
    </source>
</evidence>
<feature type="transmembrane region" description="Helical" evidence="1">
    <location>
        <begin position="84"/>
        <end position="102"/>
    </location>
</feature>
<accession>A0ABU2KDQ0</accession>
<feature type="transmembrane region" description="Helical" evidence="1">
    <location>
        <begin position="34"/>
        <end position="52"/>
    </location>
</feature>
<keyword evidence="1" id="KW-1133">Transmembrane helix</keyword>
<reference evidence="3" key="1">
    <citation type="submission" date="2023-07" db="EMBL/GenBank/DDBJ databases">
        <title>30 novel species of actinomycetes from the DSMZ collection.</title>
        <authorList>
            <person name="Nouioui I."/>
        </authorList>
    </citation>
    <scope>NUCLEOTIDE SEQUENCE [LARGE SCALE GENOMIC DNA]</scope>
    <source>
        <strain evidence="3">DSM 46792</strain>
    </source>
</reference>
<dbReference type="EMBL" id="JAVREI010000024">
    <property type="protein sequence ID" value="MDT0278321.1"/>
    <property type="molecule type" value="Genomic_DNA"/>
</dbReference>